<dbReference type="GO" id="GO:0003677">
    <property type="term" value="F:DNA binding"/>
    <property type="evidence" value="ECO:0007669"/>
    <property type="project" value="UniProtKB-KW"/>
</dbReference>
<evidence type="ECO:0000313" key="2">
    <source>
        <dbReference type="EMBL" id="MFD2839296.1"/>
    </source>
</evidence>
<name>A0ABW5XAF6_9MICO</name>
<accession>A0ABW5XAF6</accession>
<proteinExistence type="predicted"/>
<dbReference type="InterPro" id="IPR041098">
    <property type="entry name" value="Rv2175c_C"/>
</dbReference>
<keyword evidence="3" id="KW-1185">Reference proteome</keyword>
<evidence type="ECO:0000259" key="1">
    <source>
        <dbReference type="Pfam" id="PF18367"/>
    </source>
</evidence>
<keyword evidence="2" id="KW-0238">DNA-binding</keyword>
<feature type="domain" description="Rv2175c C-terminal" evidence="1">
    <location>
        <begin position="88"/>
        <end position="140"/>
    </location>
</feature>
<protein>
    <submittedName>
        <fullName evidence="2">Rv2175c family DNA-binding protein</fullName>
    </submittedName>
</protein>
<sequence>MNTEESNIEANVENLVEAWLTGPDFAEVLGTTPKVVRSALADDRVVGIKRGKPKVLMIPQDFLIPWYMANPADQKADDGSGKQIILPSLRGTVIALRDAQLDDAQIIEWLFSVEDSLGERPIDVLKAGNKSAVRRATQSLLW</sequence>
<dbReference type="RefSeq" id="WP_377464746.1">
    <property type="nucleotide sequence ID" value="NZ_JBHUOP010000001.1"/>
</dbReference>
<dbReference type="Pfam" id="PF18367">
    <property type="entry name" value="Rv2175c_C"/>
    <property type="match status" value="1"/>
</dbReference>
<gene>
    <name evidence="2" type="ORF">ACFSYH_01760</name>
</gene>
<evidence type="ECO:0000313" key="3">
    <source>
        <dbReference type="Proteomes" id="UP001597391"/>
    </source>
</evidence>
<dbReference type="EMBL" id="JBHUOP010000001">
    <property type="protein sequence ID" value="MFD2839296.1"/>
    <property type="molecule type" value="Genomic_DNA"/>
</dbReference>
<comment type="caution">
    <text evidence="2">The sequence shown here is derived from an EMBL/GenBank/DDBJ whole genome shotgun (WGS) entry which is preliminary data.</text>
</comment>
<reference evidence="3" key="1">
    <citation type="journal article" date="2019" name="Int. J. Syst. Evol. Microbiol.">
        <title>The Global Catalogue of Microorganisms (GCM) 10K type strain sequencing project: providing services to taxonomists for standard genome sequencing and annotation.</title>
        <authorList>
            <consortium name="The Broad Institute Genomics Platform"/>
            <consortium name="The Broad Institute Genome Sequencing Center for Infectious Disease"/>
            <person name="Wu L."/>
            <person name="Ma J."/>
        </authorList>
    </citation>
    <scope>NUCLEOTIDE SEQUENCE [LARGE SCALE GENOMIC DNA]</scope>
    <source>
        <strain evidence="3">KCTC 33576</strain>
    </source>
</reference>
<organism evidence="2 3">
    <name type="scientific">Populibacterium corticicola</name>
    <dbReference type="NCBI Taxonomy" id="1812826"/>
    <lineage>
        <taxon>Bacteria</taxon>
        <taxon>Bacillati</taxon>
        <taxon>Actinomycetota</taxon>
        <taxon>Actinomycetes</taxon>
        <taxon>Micrococcales</taxon>
        <taxon>Jonesiaceae</taxon>
        <taxon>Populibacterium</taxon>
    </lineage>
</organism>
<dbReference type="Proteomes" id="UP001597391">
    <property type="component" value="Unassembled WGS sequence"/>
</dbReference>